<organism evidence="2 3">
    <name type="scientific">Neptunicella marina</name>
    <dbReference type="NCBI Taxonomy" id="2125989"/>
    <lineage>
        <taxon>Bacteria</taxon>
        <taxon>Pseudomonadati</taxon>
        <taxon>Pseudomonadota</taxon>
        <taxon>Gammaproteobacteria</taxon>
        <taxon>Alteromonadales</taxon>
        <taxon>Alteromonadaceae</taxon>
        <taxon>Neptunicella</taxon>
    </lineage>
</organism>
<accession>A0A8J6IXY1</accession>
<evidence type="ECO:0000256" key="1">
    <source>
        <dbReference type="SAM" id="SignalP"/>
    </source>
</evidence>
<reference evidence="2" key="1">
    <citation type="journal article" date="2018" name="Int. J. Syst. Evol. Microbiol.">
        <title>Neptunicella marina gen. nov., sp. nov., isolated from surface seawater.</title>
        <authorList>
            <person name="Liu X."/>
            <person name="Lai Q."/>
            <person name="Du Y."/>
            <person name="Zhang X."/>
            <person name="Liu Z."/>
            <person name="Sun F."/>
            <person name="Shao Z."/>
        </authorList>
    </citation>
    <scope>NUCLEOTIDE SEQUENCE</scope>
    <source>
        <strain evidence="2">S27-2</strain>
    </source>
</reference>
<evidence type="ECO:0008006" key="4">
    <source>
        <dbReference type="Google" id="ProtNLM"/>
    </source>
</evidence>
<reference evidence="2" key="2">
    <citation type="submission" date="2020-08" db="EMBL/GenBank/DDBJ databases">
        <authorList>
            <person name="Lai Q."/>
        </authorList>
    </citation>
    <scope>NUCLEOTIDE SEQUENCE</scope>
    <source>
        <strain evidence="2">S27-2</strain>
    </source>
</reference>
<sequence length="320" mass="36324">MHRCEWLSVAVAAVLLFTSINSAKAESQTETECSMISGMYVSLRDNNNVTLGNREWETELLGFAQQHGFNYLIFYDIENIANQPARAAHLAGLIERAKNEFNIIQIGAALGSKRAARNILKFNQQYRHLARIDVLNLEFEFWNLRSEQGAFEQAIDLLNNFREVAQQQQLLTEVYIGWISAEQGKALAGAVDRILVHYYRHNSDNILSYGQERLRYLASAEQQVNIAPIFSNEGPDNTADPGGYFMGPWLNENALGDAFEQWQREFQAINAPWKHQLSVFGSVWFLYNHFADITDLRGNANSGTHSQKCLSNMQSPQNTP</sequence>
<gene>
    <name evidence="2" type="ORF">H8B19_16330</name>
</gene>
<dbReference type="RefSeq" id="WP_186507969.1">
    <property type="nucleotide sequence ID" value="NZ_JACNEP010000018.1"/>
</dbReference>
<protein>
    <recommendedName>
        <fullName evidence="4">GH18 domain-containing protein</fullName>
    </recommendedName>
</protein>
<dbReference type="AlphaFoldDB" id="A0A8J6IXY1"/>
<proteinExistence type="predicted"/>
<dbReference type="Proteomes" id="UP000601768">
    <property type="component" value="Unassembled WGS sequence"/>
</dbReference>
<evidence type="ECO:0000313" key="3">
    <source>
        <dbReference type="Proteomes" id="UP000601768"/>
    </source>
</evidence>
<keyword evidence="1" id="KW-0732">Signal</keyword>
<feature type="chain" id="PRO_5035233681" description="GH18 domain-containing protein" evidence="1">
    <location>
        <begin position="26"/>
        <end position="320"/>
    </location>
</feature>
<dbReference type="EMBL" id="JACNEP010000018">
    <property type="protein sequence ID" value="MBC3767447.1"/>
    <property type="molecule type" value="Genomic_DNA"/>
</dbReference>
<feature type="signal peptide" evidence="1">
    <location>
        <begin position="1"/>
        <end position="25"/>
    </location>
</feature>
<keyword evidence="3" id="KW-1185">Reference proteome</keyword>
<comment type="caution">
    <text evidence="2">The sequence shown here is derived from an EMBL/GenBank/DDBJ whole genome shotgun (WGS) entry which is preliminary data.</text>
</comment>
<evidence type="ECO:0000313" key="2">
    <source>
        <dbReference type="EMBL" id="MBC3767447.1"/>
    </source>
</evidence>
<name>A0A8J6IXY1_9ALTE</name>